<comment type="caution">
    <text evidence="1">The sequence shown here is derived from an EMBL/GenBank/DDBJ whole genome shotgun (WGS) entry which is preliminary data.</text>
</comment>
<dbReference type="EMBL" id="PVTG01000016">
    <property type="protein sequence ID" value="PRY44328.1"/>
    <property type="molecule type" value="Genomic_DNA"/>
</dbReference>
<keyword evidence="2" id="KW-1185">Reference proteome</keyword>
<evidence type="ECO:0008006" key="3">
    <source>
        <dbReference type="Google" id="ProtNLM"/>
    </source>
</evidence>
<dbReference type="AlphaFoldDB" id="A0A2T0TFD1"/>
<evidence type="ECO:0000313" key="2">
    <source>
        <dbReference type="Proteomes" id="UP000239210"/>
    </source>
</evidence>
<accession>A0A2T0TFD1</accession>
<dbReference type="Proteomes" id="UP000239210">
    <property type="component" value="Unassembled WGS sequence"/>
</dbReference>
<organism evidence="1 2">
    <name type="scientific">Geodermatophilus tzadiensis</name>
    <dbReference type="NCBI Taxonomy" id="1137988"/>
    <lineage>
        <taxon>Bacteria</taxon>
        <taxon>Bacillati</taxon>
        <taxon>Actinomycetota</taxon>
        <taxon>Actinomycetes</taxon>
        <taxon>Geodermatophilales</taxon>
        <taxon>Geodermatophilaceae</taxon>
        <taxon>Geodermatophilus</taxon>
    </lineage>
</organism>
<proteinExistence type="predicted"/>
<sequence>MLLRQARRLRKRGVERFIVASNDNAFAPIAATAEVHVVTLTGDLVSGRLRAVAQSITVLVRAGEGWRMERETPGTMTDI</sequence>
<evidence type="ECO:0000313" key="1">
    <source>
        <dbReference type="EMBL" id="PRY44328.1"/>
    </source>
</evidence>
<gene>
    <name evidence="1" type="ORF">LY71_1166</name>
</gene>
<reference evidence="1 2" key="1">
    <citation type="submission" date="2018-03" db="EMBL/GenBank/DDBJ databases">
        <title>Genomic Encyclopedia of Archaeal and Bacterial Type Strains, Phase II (KMG-II): from individual species to whole genera.</title>
        <authorList>
            <person name="Goeker M."/>
        </authorList>
    </citation>
    <scope>NUCLEOTIDE SEQUENCE [LARGE SCALE GENOMIC DNA]</scope>
    <source>
        <strain evidence="1 2">DSM 45416</strain>
    </source>
</reference>
<protein>
    <recommendedName>
        <fullName evidence="3">NYN domain-containing protein</fullName>
    </recommendedName>
</protein>
<name>A0A2T0TFD1_9ACTN</name>